<dbReference type="GO" id="GO:0089701">
    <property type="term" value="C:U2AF complex"/>
    <property type="evidence" value="ECO:0007669"/>
    <property type="project" value="InterPro"/>
</dbReference>
<dbReference type="PROSITE" id="PS50103">
    <property type="entry name" value="ZF_C3H1"/>
    <property type="match status" value="1"/>
</dbReference>
<accession>A0A0X3Q9I4</accession>
<reference evidence="9" key="1">
    <citation type="submission" date="2016-01" db="EMBL/GenBank/DDBJ databases">
        <title>Reference transcriptome for the parasite Schistocephalus solidus: insights into the molecular evolution of parasitism.</title>
        <authorList>
            <person name="Hebert F.O."/>
            <person name="Grambauer S."/>
            <person name="Barber I."/>
            <person name="Landry C.R."/>
            <person name="Aubin-Horth N."/>
        </authorList>
    </citation>
    <scope>NUCLEOTIDE SEQUENCE</scope>
</reference>
<evidence type="ECO:0000259" key="7">
    <source>
        <dbReference type="PROSITE" id="PS50103"/>
    </source>
</evidence>
<evidence type="ECO:0000313" key="9">
    <source>
        <dbReference type="EMBL" id="JAP59187.1"/>
    </source>
</evidence>
<evidence type="ECO:0000256" key="3">
    <source>
        <dbReference type="ARBA" id="ARBA00022771"/>
    </source>
</evidence>
<keyword evidence="4 5" id="KW-0862">Zinc</keyword>
<dbReference type="PANTHER" id="PTHR12620">
    <property type="entry name" value="U2 SNRNP AUXILIARY FACTOR, SMALL SUBUNIT"/>
    <property type="match status" value="1"/>
</dbReference>
<dbReference type="GO" id="GO:1990904">
    <property type="term" value="C:ribonucleoprotein complex"/>
    <property type="evidence" value="ECO:0007669"/>
    <property type="project" value="UniProtKB-KW"/>
</dbReference>
<dbReference type="EMBL" id="GEEE01004038">
    <property type="protein sequence ID" value="JAP59187.1"/>
    <property type="molecule type" value="Transcribed_RNA"/>
</dbReference>
<dbReference type="InterPro" id="IPR012677">
    <property type="entry name" value="Nucleotide-bd_a/b_plait_sf"/>
</dbReference>
<proteinExistence type="predicted"/>
<feature type="domain" description="C3H1-type" evidence="7">
    <location>
        <begin position="105"/>
        <end position="133"/>
    </location>
</feature>
<dbReference type="InterPro" id="IPR009145">
    <property type="entry name" value="U2AF_small"/>
</dbReference>
<protein>
    <submittedName>
        <fullName evidence="9">U2 small nuclear ribonucleoprotein auxiliary factor subunit-related protein 1</fullName>
    </submittedName>
    <submittedName>
        <fullName evidence="8">U2 small nuclear ribonucleoprotein auxiliary factor subunit-related protein 2</fullName>
    </submittedName>
</protein>
<dbReference type="EMBL" id="GEEE01019815">
    <property type="protein sequence ID" value="JAP43410.1"/>
    <property type="molecule type" value="Transcribed_RNA"/>
</dbReference>
<evidence type="ECO:0000256" key="5">
    <source>
        <dbReference type="PROSITE-ProRule" id="PRU00723"/>
    </source>
</evidence>
<dbReference type="GO" id="GO:0008270">
    <property type="term" value="F:zinc ion binding"/>
    <property type="evidence" value="ECO:0007669"/>
    <property type="project" value="UniProtKB-KW"/>
</dbReference>
<evidence type="ECO:0000313" key="8">
    <source>
        <dbReference type="EMBL" id="JAP46830.1"/>
    </source>
</evidence>
<dbReference type="InterPro" id="IPR000571">
    <property type="entry name" value="Znf_CCCH"/>
</dbReference>
<dbReference type="GO" id="GO:0000398">
    <property type="term" value="P:mRNA splicing, via spliceosome"/>
    <property type="evidence" value="ECO:0007669"/>
    <property type="project" value="InterPro"/>
</dbReference>
<dbReference type="EMBL" id="GEEE01019939">
    <property type="protein sequence ID" value="JAP43286.1"/>
    <property type="molecule type" value="Transcribed_RNA"/>
</dbReference>
<feature type="zinc finger region" description="C3H1-type" evidence="5">
    <location>
        <begin position="105"/>
        <end position="133"/>
    </location>
</feature>
<feature type="compositionally biased region" description="Basic residues" evidence="6">
    <location>
        <begin position="191"/>
        <end position="211"/>
    </location>
</feature>
<keyword evidence="3 5" id="KW-0863">Zinc-finger</keyword>
<dbReference type="EMBL" id="GEEE01016395">
    <property type="protein sequence ID" value="JAP46830.1"/>
    <property type="molecule type" value="Transcribed_RNA"/>
</dbReference>
<dbReference type="EMBL" id="GEEE01023945">
    <property type="protein sequence ID" value="JAP39280.1"/>
    <property type="molecule type" value="Transcribed_RNA"/>
</dbReference>
<evidence type="ECO:0000256" key="2">
    <source>
        <dbReference type="ARBA" id="ARBA00022737"/>
    </source>
</evidence>
<feature type="compositionally biased region" description="Basic residues" evidence="6">
    <location>
        <begin position="225"/>
        <end position="237"/>
    </location>
</feature>
<dbReference type="SUPFAM" id="SSF54928">
    <property type="entry name" value="RNA-binding domain, RBD"/>
    <property type="match status" value="1"/>
</dbReference>
<dbReference type="AlphaFoldDB" id="A0A0X3Q9I4"/>
<keyword evidence="1 5" id="KW-0479">Metal-binding</keyword>
<keyword evidence="9" id="KW-0687">Ribonucleoprotein</keyword>
<dbReference type="GO" id="GO:0003723">
    <property type="term" value="F:RNA binding"/>
    <property type="evidence" value="ECO:0007669"/>
    <property type="project" value="InterPro"/>
</dbReference>
<evidence type="ECO:0000256" key="4">
    <source>
        <dbReference type="ARBA" id="ARBA00022833"/>
    </source>
</evidence>
<feature type="compositionally biased region" description="Low complexity" evidence="6">
    <location>
        <begin position="169"/>
        <end position="186"/>
    </location>
</feature>
<dbReference type="Gene3D" id="3.30.70.330">
    <property type="match status" value="1"/>
</dbReference>
<feature type="region of interest" description="Disordered" evidence="6">
    <location>
        <begin position="153"/>
        <end position="237"/>
    </location>
</feature>
<organism evidence="9">
    <name type="scientific">Schistocephalus solidus</name>
    <name type="common">Tapeworm</name>
    <dbReference type="NCBI Taxonomy" id="70667"/>
    <lineage>
        <taxon>Eukaryota</taxon>
        <taxon>Metazoa</taxon>
        <taxon>Spiralia</taxon>
        <taxon>Lophotrochozoa</taxon>
        <taxon>Platyhelminthes</taxon>
        <taxon>Cestoda</taxon>
        <taxon>Eucestoda</taxon>
        <taxon>Diphyllobothriidea</taxon>
        <taxon>Diphyllobothriidae</taxon>
        <taxon>Schistocephalus</taxon>
    </lineage>
</organism>
<dbReference type="PRINTS" id="PR01848">
    <property type="entry name" value="U2AUXFACTOR"/>
</dbReference>
<evidence type="ECO:0000256" key="6">
    <source>
        <dbReference type="SAM" id="MobiDB-lite"/>
    </source>
</evidence>
<dbReference type="InterPro" id="IPR035979">
    <property type="entry name" value="RBD_domain_sf"/>
</dbReference>
<keyword evidence="2" id="KW-0677">Repeat</keyword>
<name>A0A0X3Q9I4_SCHSO</name>
<sequence>MFAHFSLSAESRAPEEDHDDSLEVDEAALLSDYYEFYADVYGELAARWGRVLGFRTCCNRSEHLRGNVYVQFSDPAVVNDALRSCQNRWYAGRQVTGRIAYLGCGWKGAVCGLHHRGRCPKGNSMCNFLHVFTNPEETTRDLLLALSHNLPQLPAVQENHKRRRRRSNSSDSDLPPSSDPRGPSPSESRRSHDHRHYRHRRRQHQHRRRTSSRSPHSAHGNSPSARRHRNKHRRSRS</sequence>
<evidence type="ECO:0000256" key="1">
    <source>
        <dbReference type="ARBA" id="ARBA00022723"/>
    </source>
</evidence>
<feature type="region of interest" description="Disordered" evidence="6">
    <location>
        <begin position="1"/>
        <end position="20"/>
    </location>
</feature>
<gene>
    <name evidence="9" type="primary">U2AFL</name>
    <name evidence="8" type="synonym">U2AFM</name>
    <name evidence="9" type="ORF">TR125051</name>
</gene>